<name>A0A2A9CYW2_9MICO</name>
<comment type="similarity">
    <text evidence="5">Belongs to the YqgF HJR family.</text>
</comment>
<dbReference type="PANTHER" id="PTHR33317">
    <property type="entry name" value="POLYNUCLEOTIDYL TRANSFERASE, RIBONUCLEASE H-LIKE SUPERFAMILY PROTEIN"/>
    <property type="match status" value="1"/>
</dbReference>
<keyword evidence="8" id="KW-1185">Reference proteome</keyword>
<feature type="domain" description="YqgF/RNase H-like" evidence="6">
    <location>
        <begin position="4"/>
        <end position="105"/>
    </location>
</feature>
<keyword evidence="3 5" id="KW-0540">Nuclease</keyword>
<dbReference type="Gene3D" id="3.30.420.140">
    <property type="entry name" value="YqgF/RNase H-like domain"/>
    <property type="match status" value="1"/>
</dbReference>
<dbReference type="SUPFAM" id="SSF53098">
    <property type="entry name" value="Ribonuclease H-like"/>
    <property type="match status" value="1"/>
</dbReference>
<dbReference type="GO" id="GO:0004518">
    <property type="term" value="F:nuclease activity"/>
    <property type="evidence" value="ECO:0007669"/>
    <property type="project" value="UniProtKB-KW"/>
</dbReference>
<dbReference type="EC" id="3.1.-.-" evidence="5"/>
<comment type="caution">
    <text evidence="7">The sequence shown here is derived from an EMBL/GenBank/DDBJ whole genome shotgun (WGS) entry which is preliminary data.</text>
</comment>
<dbReference type="InterPro" id="IPR037027">
    <property type="entry name" value="YqgF/RNaseH-like_dom_sf"/>
</dbReference>
<sequence>MRHGVRLAVDVGSVRVGVARSDPDGLLATPVETVQRTSGDDGTATIVAHARDLGATEVVVGLPRSLDGKQRAAADRARSYAQILAAHLHPIPVRLVDERFSTTSAHHQMREAGRRGRSQRAVVDQVAAVIVLQHALDIERSTGRAPGSIVTAGG</sequence>
<evidence type="ECO:0000256" key="3">
    <source>
        <dbReference type="ARBA" id="ARBA00022722"/>
    </source>
</evidence>
<reference evidence="7 8" key="1">
    <citation type="submission" date="2017-10" db="EMBL/GenBank/DDBJ databases">
        <title>Sequencing the genomes of 1000 actinobacteria strains.</title>
        <authorList>
            <person name="Klenk H.-P."/>
        </authorList>
    </citation>
    <scope>NUCLEOTIDE SEQUENCE [LARGE SCALE GENOMIC DNA]</scope>
    <source>
        <strain evidence="7 8">DSM 21801</strain>
    </source>
</reference>
<dbReference type="CDD" id="cd16964">
    <property type="entry name" value="YqgF"/>
    <property type="match status" value="1"/>
</dbReference>
<evidence type="ECO:0000313" key="7">
    <source>
        <dbReference type="EMBL" id="PFG19628.1"/>
    </source>
</evidence>
<dbReference type="PANTHER" id="PTHR33317:SF4">
    <property type="entry name" value="POLYNUCLEOTIDYL TRANSFERASE, RIBONUCLEASE H-LIKE SUPERFAMILY PROTEIN"/>
    <property type="match status" value="1"/>
</dbReference>
<dbReference type="GO" id="GO:0016788">
    <property type="term" value="F:hydrolase activity, acting on ester bonds"/>
    <property type="evidence" value="ECO:0007669"/>
    <property type="project" value="UniProtKB-UniRule"/>
</dbReference>
<dbReference type="Pfam" id="PF03652">
    <property type="entry name" value="RuvX"/>
    <property type="match status" value="1"/>
</dbReference>
<dbReference type="SMART" id="SM00732">
    <property type="entry name" value="YqgFc"/>
    <property type="match status" value="1"/>
</dbReference>
<keyword evidence="2 5" id="KW-0690">Ribosome biogenesis</keyword>
<accession>A0A2A9CYW2</accession>
<evidence type="ECO:0000313" key="8">
    <source>
        <dbReference type="Proteomes" id="UP000224915"/>
    </source>
</evidence>
<dbReference type="Proteomes" id="UP000224915">
    <property type="component" value="Unassembled WGS sequence"/>
</dbReference>
<dbReference type="NCBIfam" id="TIGR00250">
    <property type="entry name" value="RNAse_H_YqgF"/>
    <property type="match status" value="1"/>
</dbReference>
<dbReference type="InterPro" id="IPR005227">
    <property type="entry name" value="YqgF"/>
</dbReference>
<protein>
    <recommendedName>
        <fullName evidence="5">Putative pre-16S rRNA nuclease</fullName>
        <ecNumber evidence="5">3.1.-.-</ecNumber>
    </recommendedName>
</protein>
<comment type="function">
    <text evidence="5">Could be a nuclease involved in processing of the 5'-end of pre-16S rRNA.</text>
</comment>
<dbReference type="AlphaFoldDB" id="A0A2A9CYW2"/>
<evidence type="ECO:0000256" key="1">
    <source>
        <dbReference type="ARBA" id="ARBA00022490"/>
    </source>
</evidence>
<dbReference type="OrthoDB" id="9790539at2"/>
<dbReference type="EMBL" id="PDJD01000001">
    <property type="protein sequence ID" value="PFG19628.1"/>
    <property type="molecule type" value="Genomic_DNA"/>
</dbReference>
<dbReference type="InterPro" id="IPR012337">
    <property type="entry name" value="RNaseH-like_sf"/>
</dbReference>
<dbReference type="GO" id="GO:0005829">
    <property type="term" value="C:cytosol"/>
    <property type="evidence" value="ECO:0007669"/>
    <property type="project" value="TreeGrafter"/>
</dbReference>
<comment type="subcellular location">
    <subcellularLocation>
        <location evidence="5">Cytoplasm</location>
    </subcellularLocation>
</comment>
<keyword evidence="4 5" id="KW-0378">Hydrolase</keyword>
<evidence type="ECO:0000259" key="6">
    <source>
        <dbReference type="SMART" id="SM00732"/>
    </source>
</evidence>
<dbReference type="InterPro" id="IPR006641">
    <property type="entry name" value="YqgF/RNaseH-like_dom"/>
</dbReference>
<evidence type="ECO:0000256" key="2">
    <source>
        <dbReference type="ARBA" id="ARBA00022517"/>
    </source>
</evidence>
<gene>
    <name evidence="7" type="ORF">ATL40_1196</name>
</gene>
<proteinExistence type="inferred from homology"/>
<keyword evidence="1 5" id="KW-0963">Cytoplasm</keyword>
<evidence type="ECO:0000256" key="4">
    <source>
        <dbReference type="ARBA" id="ARBA00022801"/>
    </source>
</evidence>
<organism evidence="7 8">
    <name type="scientific">Serinibacter salmoneus</name>
    <dbReference type="NCBI Taxonomy" id="556530"/>
    <lineage>
        <taxon>Bacteria</taxon>
        <taxon>Bacillati</taxon>
        <taxon>Actinomycetota</taxon>
        <taxon>Actinomycetes</taxon>
        <taxon>Micrococcales</taxon>
        <taxon>Beutenbergiaceae</taxon>
        <taxon>Serinibacter</taxon>
    </lineage>
</organism>
<dbReference type="GO" id="GO:0000967">
    <property type="term" value="P:rRNA 5'-end processing"/>
    <property type="evidence" value="ECO:0007669"/>
    <property type="project" value="UniProtKB-UniRule"/>
</dbReference>
<dbReference type="HAMAP" id="MF_00651">
    <property type="entry name" value="Nuclease_YqgF"/>
    <property type="match status" value="1"/>
</dbReference>
<evidence type="ECO:0000256" key="5">
    <source>
        <dbReference type="HAMAP-Rule" id="MF_00651"/>
    </source>
</evidence>